<keyword evidence="2" id="KW-0285">Flavoprotein</keyword>
<proteinExistence type="predicted"/>
<dbReference type="GO" id="GO:0010181">
    <property type="term" value="F:FMN binding"/>
    <property type="evidence" value="ECO:0007669"/>
    <property type="project" value="InterPro"/>
</dbReference>
<reference evidence="5 6" key="1">
    <citation type="journal article" date="2012" name="Science">
        <title>Ecological populations of bacteria act as socially cohesive units of antibiotic production and resistance.</title>
        <authorList>
            <person name="Cordero O.X."/>
            <person name="Wildschutte H."/>
            <person name="Kirkup B."/>
            <person name="Proehl S."/>
            <person name="Ngo L."/>
            <person name="Hussain F."/>
            <person name="Le Roux F."/>
            <person name="Mincer T."/>
            <person name="Polz M.F."/>
        </authorList>
    </citation>
    <scope>NUCLEOTIDE SEQUENCE [LARGE SCALE GENOMIC DNA]</scope>
    <source>
        <strain evidence="5 6">12E03</strain>
    </source>
</reference>
<dbReference type="PROSITE" id="PS00201">
    <property type="entry name" value="FLAVODOXIN"/>
    <property type="match status" value="1"/>
</dbReference>
<dbReference type="SUPFAM" id="SSF52218">
    <property type="entry name" value="Flavoproteins"/>
    <property type="match status" value="1"/>
</dbReference>
<dbReference type="OrthoDB" id="9801479at2"/>
<evidence type="ECO:0000256" key="3">
    <source>
        <dbReference type="ARBA" id="ARBA00022643"/>
    </source>
</evidence>
<accession>A0A1E5FXW8</accession>
<evidence type="ECO:0000313" key="5">
    <source>
        <dbReference type="EMBL" id="OEF95352.1"/>
    </source>
</evidence>
<protein>
    <submittedName>
        <fullName evidence="5">Trp repressor-binding protein</fullName>
    </submittedName>
</protein>
<gene>
    <name evidence="5" type="ORF">A142_13930</name>
</gene>
<dbReference type="InterPro" id="IPR029039">
    <property type="entry name" value="Flavoprotein-like_sf"/>
</dbReference>
<dbReference type="RefSeq" id="WP_019825242.1">
    <property type="nucleotide sequence ID" value="NZ_AJZD02000007.1"/>
</dbReference>
<dbReference type="PANTHER" id="PTHR30546">
    <property type="entry name" value="FLAVODOXIN-RELATED PROTEIN WRBA-RELATED"/>
    <property type="match status" value="1"/>
</dbReference>
<keyword evidence="3" id="KW-0288">FMN</keyword>
<comment type="caution">
    <text evidence="5">The sequence shown here is derived from an EMBL/GenBank/DDBJ whole genome shotgun (WGS) entry which is preliminary data.</text>
</comment>
<organism evidence="5 6">
    <name type="scientific">Vibrio splendidus 12E03</name>
    <dbReference type="NCBI Taxonomy" id="1191305"/>
    <lineage>
        <taxon>Bacteria</taxon>
        <taxon>Pseudomonadati</taxon>
        <taxon>Pseudomonadota</taxon>
        <taxon>Gammaproteobacteria</taxon>
        <taxon>Vibrionales</taxon>
        <taxon>Vibrionaceae</taxon>
        <taxon>Vibrio</taxon>
    </lineage>
</organism>
<evidence type="ECO:0000259" key="4">
    <source>
        <dbReference type="PROSITE" id="PS50902"/>
    </source>
</evidence>
<comment type="cofactor">
    <cofactor evidence="1">
        <name>FMN</name>
        <dbReference type="ChEBI" id="CHEBI:58210"/>
    </cofactor>
</comment>
<name>A0A1E5FXW8_VIBSP</name>
<evidence type="ECO:0000256" key="2">
    <source>
        <dbReference type="ARBA" id="ARBA00022630"/>
    </source>
</evidence>
<dbReference type="GO" id="GO:0009055">
    <property type="term" value="F:electron transfer activity"/>
    <property type="evidence" value="ECO:0007669"/>
    <property type="project" value="InterPro"/>
</dbReference>
<dbReference type="InterPro" id="IPR001226">
    <property type="entry name" value="Flavodoxin_CS"/>
</dbReference>
<dbReference type="PROSITE" id="PS50902">
    <property type="entry name" value="FLAVODOXIN_LIKE"/>
    <property type="match status" value="1"/>
</dbReference>
<dbReference type="InterPro" id="IPR005025">
    <property type="entry name" value="FMN_Rdtase-like_dom"/>
</dbReference>
<dbReference type="Proteomes" id="UP000094802">
    <property type="component" value="Unassembled WGS sequence"/>
</dbReference>
<dbReference type="GO" id="GO:0003955">
    <property type="term" value="F:NAD(P)H dehydrogenase (quinone) activity"/>
    <property type="evidence" value="ECO:0007669"/>
    <property type="project" value="TreeGrafter"/>
</dbReference>
<dbReference type="InterPro" id="IPR008254">
    <property type="entry name" value="Flavodoxin/NO_synth"/>
</dbReference>
<dbReference type="Pfam" id="PF03358">
    <property type="entry name" value="FMN_red"/>
    <property type="match status" value="1"/>
</dbReference>
<dbReference type="PANTHER" id="PTHR30546:SF23">
    <property type="entry name" value="FLAVOPROTEIN-LIKE PROTEIN YCP4-RELATED"/>
    <property type="match status" value="1"/>
</dbReference>
<feature type="domain" description="Flavodoxin-like" evidence="4">
    <location>
        <begin position="6"/>
        <end position="187"/>
    </location>
</feature>
<dbReference type="GO" id="GO:0016020">
    <property type="term" value="C:membrane"/>
    <property type="evidence" value="ECO:0007669"/>
    <property type="project" value="TreeGrafter"/>
</dbReference>
<evidence type="ECO:0000313" key="6">
    <source>
        <dbReference type="Proteomes" id="UP000094802"/>
    </source>
</evidence>
<dbReference type="EMBL" id="AJZD02000007">
    <property type="protein sequence ID" value="OEF95352.1"/>
    <property type="molecule type" value="Genomic_DNA"/>
</dbReference>
<sequence>MGIGKVGIVFFSKNGATKQVAETIAEGINTQQPNSVLLVEVLSSEVVEGRYDNDDKLKSLDNCDAIIFGSPTYMGSPAAQFKSFMDASSDSYCKKAWRNKLAAGFTTGGSLNGEQQQTLLSFFTLACQHGMIWAGLDISKHIDNLGLNRTGSSIGLVASEDEMADSTSNHINNNDLQTAFYFGQRIASLVKRT</sequence>
<dbReference type="AlphaFoldDB" id="A0A1E5FXW8"/>
<evidence type="ECO:0000256" key="1">
    <source>
        <dbReference type="ARBA" id="ARBA00001917"/>
    </source>
</evidence>
<dbReference type="Gene3D" id="3.40.50.360">
    <property type="match status" value="1"/>
</dbReference>